<reference evidence="9 10" key="1">
    <citation type="journal article" date="2014" name="BMC Genomics">
        <title>A genomic perspective on a new bacterial genus and species from the Alcaligenaceae family, Basilea psittacipulmonis.</title>
        <authorList>
            <person name="Whiteson K.L."/>
            <person name="Hernandez D."/>
            <person name="Lazarevic V."/>
            <person name="Gaia N."/>
            <person name="Farinelli L."/>
            <person name="Francois P."/>
            <person name="Pilo P."/>
            <person name="Frey J."/>
            <person name="Schrenzel J."/>
        </authorList>
    </citation>
    <scope>NUCLEOTIDE SEQUENCE [LARGE SCALE GENOMIC DNA]</scope>
    <source>
        <strain evidence="9 10">DSM 24701</strain>
    </source>
</reference>
<evidence type="ECO:0000256" key="7">
    <source>
        <dbReference type="RuleBase" id="RU363032"/>
    </source>
</evidence>
<feature type="transmembrane region" description="Helical" evidence="7">
    <location>
        <begin position="88"/>
        <end position="112"/>
    </location>
</feature>
<dbReference type="SUPFAM" id="SSF161098">
    <property type="entry name" value="MetI-like"/>
    <property type="match status" value="1"/>
</dbReference>
<proteinExistence type="inferred from homology"/>
<dbReference type="InterPro" id="IPR000515">
    <property type="entry name" value="MetI-like"/>
</dbReference>
<dbReference type="Gene3D" id="1.10.3720.10">
    <property type="entry name" value="MetI-like"/>
    <property type="match status" value="1"/>
</dbReference>
<dbReference type="AlphaFoldDB" id="A0A077DEZ8"/>
<name>A0A077DEZ8_9BURK</name>
<dbReference type="RefSeq" id="WP_038501295.1">
    <property type="nucleotide sequence ID" value="NZ_AFWK01000099.1"/>
</dbReference>
<dbReference type="Proteomes" id="UP000028945">
    <property type="component" value="Chromosome"/>
</dbReference>
<evidence type="ECO:0000313" key="10">
    <source>
        <dbReference type="Proteomes" id="UP000028945"/>
    </source>
</evidence>
<evidence type="ECO:0000256" key="6">
    <source>
        <dbReference type="ARBA" id="ARBA00023136"/>
    </source>
</evidence>
<evidence type="ECO:0000256" key="2">
    <source>
        <dbReference type="ARBA" id="ARBA00022448"/>
    </source>
</evidence>
<feature type="transmembrane region" description="Helical" evidence="7">
    <location>
        <begin position="59"/>
        <end position="82"/>
    </location>
</feature>
<evidence type="ECO:0000259" key="8">
    <source>
        <dbReference type="PROSITE" id="PS50928"/>
    </source>
</evidence>
<evidence type="ECO:0000256" key="5">
    <source>
        <dbReference type="ARBA" id="ARBA00022989"/>
    </source>
</evidence>
<dbReference type="HOGENOM" id="CLU_077375_0_1_4"/>
<dbReference type="GO" id="GO:0048473">
    <property type="term" value="P:D-methionine transmembrane transport"/>
    <property type="evidence" value="ECO:0007669"/>
    <property type="project" value="TreeGrafter"/>
</dbReference>
<feature type="transmembrane region" description="Helical" evidence="7">
    <location>
        <begin position="164"/>
        <end position="188"/>
    </location>
</feature>
<evidence type="ECO:0000256" key="3">
    <source>
        <dbReference type="ARBA" id="ARBA00022475"/>
    </source>
</evidence>
<dbReference type="GO" id="GO:0005886">
    <property type="term" value="C:plasma membrane"/>
    <property type="evidence" value="ECO:0007669"/>
    <property type="project" value="UniProtKB-SubCell"/>
</dbReference>
<keyword evidence="3" id="KW-1003">Cell membrane</keyword>
<dbReference type="PROSITE" id="PS50928">
    <property type="entry name" value="ABC_TM1"/>
    <property type="match status" value="1"/>
</dbReference>
<comment type="subcellular location">
    <subcellularLocation>
        <location evidence="1 7">Cell membrane</location>
        <topology evidence="1 7">Multi-pass membrane protein</topology>
    </subcellularLocation>
</comment>
<dbReference type="STRING" id="1072685.IX83_08595"/>
<dbReference type="Pfam" id="PF00528">
    <property type="entry name" value="BPD_transp_1"/>
    <property type="match status" value="1"/>
</dbReference>
<sequence>MMSFFQSFANVDWGMINEGIVATLIMSVLSLVGAVLIGMPIGILLFLTKKEGLLANKWIHLILSVWVNFFRSVPFVILMLWMVDASRFVFGSALGIKGALIPLIVGAAPFFARLVENNLLSLKPGITEACRAMGANVRQTIFWALLPEARIGIIQSIVVTEVVLIGYVAICGIIGAGGLGDIAINFGYYRYDKAILWVSVILTVVIVQLIELIGYGMVKFLSHQ</sequence>
<dbReference type="eggNOG" id="COG2011">
    <property type="taxonomic scope" value="Bacteria"/>
</dbReference>
<dbReference type="InterPro" id="IPR051322">
    <property type="entry name" value="AA_ABC_Transporter_Permease"/>
</dbReference>
<feature type="transmembrane region" description="Helical" evidence="7">
    <location>
        <begin position="194"/>
        <end position="218"/>
    </location>
</feature>
<keyword evidence="4 7" id="KW-0812">Transmembrane</keyword>
<dbReference type="PANTHER" id="PTHR30450">
    <property type="entry name" value="ABC TRANSPORTER PERMEASE"/>
    <property type="match status" value="1"/>
</dbReference>
<comment type="similarity">
    <text evidence="7">Belongs to the binding-protein-dependent transport system permease family.</text>
</comment>
<dbReference type="InterPro" id="IPR035906">
    <property type="entry name" value="MetI-like_sf"/>
</dbReference>
<keyword evidence="5 7" id="KW-1133">Transmembrane helix</keyword>
<accession>A0A077DEZ8</accession>
<organism evidence="9 10">
    <name type="scientific">Basilea psittacipulmonis DSM 24701</name>
    <dbReference type="NCBI Taxonomy" id="1072685"/>
    <lineage>
        <taxon>Bacteria</taxon>
        <taxon>Pseudomonadati</taxon>
        <taxon>Pseudomonadota</taxon>
        <taxon>Betaproteobacteria</taxon>
        <taxon>Burkholderiales</taxon>
        <taxon>Alcaligenaceae</taxon>
        <taxon>Basilea</taxon>
    </lineage>
</organism>
<keyword evidence="6 7" id="KW-0472">Membrane</keyword>
<dbReference type="CDD" id="cd06261">
    <property type="entry name" value="TM_PBP2"/>
    <property type="match status" value="1"/>
</dbReference>
<evidence type="ECO:0000256" key="4">
    <source>
        <dbReference type="ARBA" id="ARBA00022692"/>
    </source>
</evidence>
<evidence type="ECO:0000256" key="1">
    <source>
        <dbReference type="ARBA" id="ARBA00004651"/>
    </source>
</evidence>
<protein>
    <submittedName>
        <fullName evidence="9">Metal ABC transporter permease</fullName>
    </submittedName>
</protein>
<dbReference type="PANTHER" id="PTHR30450:SF1">
    <property type="entry name" value="D-METHIONINE TRANSPORT SYSTEM PERMEASE PROTEIN METI-RELATED"/>
    <property type="match status" value="1"/>
</dbReference>
<keyword evidence="10" id="KW-1185">Reference proteome</keyword>
<feature type="domain" description="ABC transmembrane type-1" evidence="8">
    <location>
        <begin position="20"/>
        <end position="214"/>
    </location>
</feature>
<gene>
    <name evidence="9" type="ORF">IX83_08595</name>
</gene>
<keyword evidence="2 7" id="KW-0813">Transport</keyword>
<feature type="transmembrane region" description="Helical" evidence="7">
    <location>
        <begin position="20"/>
        <end position="47"/>
    </location>
</feature>
<dbReference type="EMBL" id="CP009238">
    <property type="protein sequence ID" value="AIL33349.1"/>
    <property type="molecule type" value="Genomic_DNA"/>
</dbReference>
<evidence type="ECO:0000313" key="9">
    <source>
        <dbReference type="EMBL" id="AIL33349.1"/>
    </source>
</evidence>
<dbReference type="KEGG" id="bpsi:IX83_08595"/>